<gene>
    <name evidence="3" type="ORF">H0H81_000652</name>
</gene>
<feature type="domain" description="NTF2" evidence="2">
    <location>
        <begin position="7"/>
        <end position="107"/>
    </location>
</feature>
<evidence type="ECO:0000313" key="4">
    <source>
        <dbReference type="Proteomes" id="UP000717328"/>
    </source>
</evidence>
<dbReference type="InterPro" id="IPR032710">
    <property type="entry name" value="NTF2-like_dom_sf"/>
</dbReference>
<dbReference type="InterPro" id="IPR002075">
    <property type="entry name" value="NTF2_dom"/>
</dbReference>
<organism evidence="3 4">
    <name type="scientific">Sphagnurus paluster</name>
    <dbReference type="NCBI Taxonomy" id="117069"/>
    <lineage>
        <taxon>Eukaryota</taxon>
        <taxon>Fungi</taxon>
        <taxon>Dikarya</taxon>
        <taxon>Basidiomycota</taxon>
        <taxon>Agaricomycotina</taxon>
        <taxon>Agaricomycetes</taxon>
        <taxon>Agaricomycetidae</taxon>
        <taxon>Agaricales</taxon>
        <taxon>Tricholomatineae</taxon>
        <taxon>Lyophyllaceae</taxon>
        <taxon>Sphagnurus</taxon>
    </lineage>
</organism>
<dbReference type="AlphaFoldDB" id="A0A9P7G2T8"/>
<sequence>MADINLVASQFTEFYYREFDSNRAGLASLYRSDSMLSWEGSPIVGANAITEKITGLPFSKVQHKVTTLDAQPSSPTISSLLVSVTGLLVVRSTPLCSVRNQRSPDRV</sequence>
<evidence type="ECO:0000313" key="3">
    <source>
        <dbReference type="EMBL" id="KAG5639507.1"/>
    </source>
</evidence>
<reference evidence="3" key="1">
    <citation type="submission" date="2021-02" db="EMBL/GenBank/DDBJ databases">
        <authorList>
            <person name="Nieuwenhuis M."/>
            <person name="Van De Peppel L.J.J."/>
        </authorList>
    </citation>
    <scope>NUCLEOTIDE SEQUENCE</scope>
    <source>
        <strain evidence="3">D49</strain>
    </source>
</reference>
<dbReference type="GO" id="GO:0005634">
    <property type="term" value="C:nucleus"/>
    <property type="evidence" value="ECO:0007669"/>
    <property type="project" value="UniProtKB-SubCell"/>
</dbReference>
<evidence type="ECO:0000259" key="2">
    <source>
        <dbReference type="PROSITE" id="PS50177"/>
    </source>
</evidence>
<comment type="subcellular location">
    <subcellularLocation>
        <location evidence="1">Cytoplasm</location>
    </subcellularLocation>
    <subcellularLocation>
        <location evidence="1">Nucleus</location>
    </subcellularLocation>
</comment>
<evidence type="ECO:0000256" key="1">
    <source>
        <dbReference type="RuleBase" id="RU369002"/>
    </source>
</evidence>
<keyword evidence="1" id="KW-0813">Transport</keyword>
<name>A0A9P7G2T8_9AGAR</name>
<dbReference type="Proteomes" id="UP000717328">
    <property type="component" value="Unassembled WGS sequence"/>
</dbReference>
<dbReference type="Pfam" id="PF02136">
    <property type="entry name" value="NTF2"/>
    <property type="match status" value="1"/>
</dbReference>
<dbReference type="GO" id="GO:0051028">
    <property type="term" value="P:mRNA transport"/>
    <property type="evidence" value="ECO:0007669"/>
    <property type="project" value="UniProtKB-UniRule"/>
</dbReference>
<keyword evidence="1" id="KW-0963">Cytoplasm</keyword>
<dbReference type="SUPFAM" id="SSF54427">
    <property type="entry name" value="NTF2-like"/>
    <property type="match status" value="1"/>
</dbReference>
<keyword evidence="4" id="KW-1185">Reference proteome</keyword>
<keyword evidence="1" id="KW-0653">Protein transport</keyword>
<dbReference type="CDD" id="cd00780">
    <property type="entry name" value="NTF2"/>
    <property type="match status" value="1"/>
</dbReference>
<accession>A0A9P7G2T8</accession>
<dbReference type="GO" id="GO:0015031">
    <property type="term" value="P:protein transport"/>
    <property type="evidence" value="ECO:0007669"/>
    <property type="project" value="UniProtKB-KW"/>
</dbReference>
<keyword evidence="1" id="KW-0539">Nucleus</keyword>
<dbReference type="GO" id="GO:0005737">
    <property type="term" value="C:cytoplasm"/>
    <property type="evidence" value="ECO:0007669"/>
    <property type="project" value="UniProtKB-SubCell"/>
</dbReference>
<reference evidence="3" key="2">
    <citation type="submission" date="2021-10" db="EMBL/GenBank/DDBJ databases">
        <title>Phylogenomics reveals ancestral predisposition of the termite-cultivated fungus Termitomyces towards a domesticated lifestyle.</title>
        <authorList>
            <person name="Auxier B."/>
            <person name="Grum-Grzhimaylo A."/>
            <person name="Cardenas M.E."/>
            <person name="Lodge J.D."/>
            <person name="Laessoe T."/>
            <person name="Pedersen O."/>
            <person name="Smith M.E."/>
            <person name="Kuyper T.W."/>
            <person name="Franco-Molano E.A."/>
            <person name="Baroni T.J."/>
            <person name="Aanen D.K."/>
        </authorList>
    </citation>
    <scope>NUCLEOTIDE SEQUENCE</scope>
    <source>
        <strain evidence="3">D49</strain>
    </source>
</reference>
<dbReference type="InterPro" id="IPR045875">
    <property type="entry name" value="NTF2"/>
</dbReference>
<comment type="function">
    <text evidence="1">Has a role in nuclear-cytoplasmic transport of proteins and mRNAs.</text>
</comment>
<dbReference type="PANTHER" id="PTHR12612">
    <property type="entry name" value="NUCLEAR TRANSPORT FACTOR 2"/>
    <property type="match status" value="1"/>
</dbReference>
<dbReference type="OrthoDB" id="6507044at2759"/>
<comment type="caution">
    <text evidence="3">The sequence shown here is derived from an EMBL/GenBank/DDBJ whole genome shotgun (WGS) entry which is preliminary data.</text>
</comment>
<dbReference type="InterPro" id="IPR018222">
    <property type="entry name" value="Nuclear_transport_factor_2_euk"/>
</dbReference>
<dbReference type="Gene3D" id="3.10.450.50">
    <property type="match status" value="1"/>
</dbReference>
<proteinExistence type="predicted"/>
<dbReference type="EMBL" id="JABCKI010005719">
    <property type="protein sequence ID" value="KAG5639507.1"/>
    <property type="molecule type" value="Genomic_DNA"/>
</dbReference>
<dbReference type="PROSITE" id="PS50177">
    <property type="entry name" value="NTF2_DOMAIN"/>
    <property type="match status" value="1"/>
</dbReference>
<protein>
    <recommendedName>
        <fullName evidence="2">NTF2 domain-containing protein</fullName>
    </recommendedName>
</protein>
<dbReference type="GO" id="GO:0006913">
    <property type="term" value="P:nucleocytoplasmic transport"/>
    <property type="evidence" value="ECO:0007669"/>
    <property type="project" value="UniProtKB-UniRule"/>
</dbReference>